<feature type="transmembrane region" description="Helical" evidence="10">
    <location>
        <begin position="163"/>
        <end position="185"/>
    </location>
</feature>
<evidence type="ECO:0000256" key="6">
    <source>
        <dbReference type="ARBA" id="ARBA00022970"/>
    </source>
</evidence>
<evidence type="ECO:0000256" key="2">
    <source>
        <dbReference type="ARBA" id="ARBA00022448"/>
    </source>
</evidence>
<feature type="transmembrane region" description="Helical" evidence="10">
    <location>
        <begin position="417"/>
        <end position="433"/>
    </location>
</feature>
<evidence type="ECO:0000313" key="11">
    <source>
        <dbReference type="EMBL" id="CAB4540397.1"/>
    </source>
</evidence>
<keyword evidence="8 10" id="KW-0472">Membrane</keyword>
<dbReference type="Pfam" id="PF02653">
    <property type="entry name" value="BPD_transp_2"/>
    <property type="match status" value="1"/>
</dbReference>
<keyword evidence="4" id="KW-0997">Cell inner membrane</keyword>
<dbReference type="GO" id="GO:0015192">
    <property type="term" value="F:L-phenylalanine transmembrane transporter activity"/>
    <property type="evidence" value="ECO:0007669"/>
    <property type="project" value="TreeGrafter"/>
</dbReference>
<dbReference type="GO" id="GO:0042941">
    <property type="term" value="P:D-alanine transmembrane transport"/>
    <property type="evidence" value="ECO:0007669"/>
    <property type="project" value="TreeGrafter"/>
</dbReference>
<dbReference type="GO" id="GO:0015188">
    <property type="term" value="F:L-isoleucine transmembrane transporter activity"/>
    <property type="evidence" value="ECO:0007669"/>
    <property type="project" value="TreeGrafter"/>
</dbReference>
<proteinExistence type="inferred from homology"/>
<evidence type="ECO:0000256" key="8">
    <source>
        <dbReference type="ARBA" id="ARBA00023136"/>
    </source>
</evidence>
<dbReference type="GO" id="GO:0005304">
    <property type="term" value="F:L-valine transmembrane transporter activity"/>
    <property type="evidence" value="ECO:0007669"/>
    <property type="project" value="TreeGrafter"/>
</dbReference>
<dbReference type="InterPro" id="IPR052157">
    <property type="entry name" value="BCAA_transport_permease"/>
</dbReference>
<evidence type="ECO:0000256" key="4">
    <source>
        <dbReference type="ARBA" id="ARBA00022519"/>
    </source>
</evidence>
<dbReference type="PANTHER" id="PTHR11795:SF371">
    <property type="entry name" value="HIGH-AFFINITY BRANCHED-CHAIN AMINO ACID TRANSPORT SYSTEM PERMEASE PROTEIN LIVH"/>
    <property type="match status" value="1"/>
</dbReference>
<gene>
    <name evidence="11" type="ORF">UFOPK1433_00470</name>
</gene>
<evidence type="ECO:0000256" key="9">
    <source>
        <dbReference type="ARBA" id="ARBA00037998"/>
    </source>
</evidence>
<dbReference type="GO" id="GO:0015190">
    <property type="term" value="F:L-leucine transmembrane transporter activity"/>
    <property type="evidence" value="ECO:0007669"/>
    <property type="project" value="TreeGrafter"/>
</dbReference>
<feature type="transmembrane region" description="Helical" evidence="10">
    <location>
        <begin position="294"/>
        <end position="314"/>
    </location>
</feature>
<evidence type="ECO:0000256" key="3">
    <source>
        <dbReference type="ARBA" id="ARBA00022475"/>
    </source>
</evidence>
<feature type="transmembrane region" description="Helical" evidence="10">
    <location>
        <begin position="206"/>
        <end position="233"/>
    </location>
</feature>
<dbReference type="CDD" id="cd06582">
    <property type="entry name" value="TM_PBP1_LivH_like"/>
    <property type="match status" value="1"/>
</dbReference>
<evidence type="ECO:0000256" key="10">
    <source>
        <dbReference type="SAM" id="Phobius"/>
    </source>
</evidence>
<feature type="transmembrane region" description="Helical" evidence="10">
    <location>
        <begin position="376"/>
        <end position="405"/>
    </location>
</feature>
<reference evidence="11" key="1">
    <citation type="submission" date="2020-05" db="EMBL/GenBank/DDBJ databases">
        <authorList>
            <person name="Chiriac C."/>
            <person name="Salcher M."/>
            <person name="Ghai R."/>
            <person name="Kavagutti S V."/>
        </authorList>
    </citation>
    <scope>NUCLEOTIDE SEQUENCE</scope>
</reference>
<comment type="similarity">
    <text evidence="9">Belongs to the binding-protein-dependent transport system permease family. LivHM subfamily.</text>
</comment>
<keyword evidence="2" id="KW-0813">Transport</keyword>
<sequence length="445" mass="47356">MTERFSLYQLKMLRLKRIGLFFAALIVFLTALAGSAPAQAQTLNSGVSIHTEDKTVSELTIIGTVKNDGKGVPGVKLHVTGPGVDEIVTTDENGKWQLVVTTKAKYEIEIDIKSLPTGVTLRDPDTTVRIADVSVTDKAAVLFPLGKSTRVVQSFWDQLTIRLFAGLNLGLLLAVSAIGISLIFGTTGLNNFAHGEMVTFGALTGWLLAIVFQLPLVLAGVITVIASGAFGYLQDTAVWRPLRKRRVGLNQMMIVSIGFAIFLRYILLMIFGGETKVLSGEYEAVKFGPINTTVTSIWSMLLATITLAAVALFLTRTRIGKATRAVSDNSALAAASGIDVELIIRIVWVVAGALTGLSGLFYGLQFQATFQTGSQILLLLFAAVTLGGLGTALGATVGALIIGFVVELSSLVLPVDLKYAAALVILILVLLVRPQGVLGKKQRIG</sequence>
<dbReference type="GO" id="GO:1903806">
    <property type="term" value="P:L-isoleucine import across plasma membrane"/>
    <property type="evidence" value="ECO:0007669"/>
    <property type="project" value="TreeGrafter"/>
</dbReference>
<dbReference type="InterPro" id="IPR001851">
    <property type="entry name" value="ABC_transp_permease"/>
</dbReference>
<accession>A0A6J6BP13</accession>
<comment type="subcellular location">
    <subcellularLocation>
        <location evidence="1">Cell membrane</location>
        <topology evidence="1">Multi-pass membrane protein</topology>
    </subcellularLocation>
</comment>
<feature type="transmembrane region" description="Helical" evidence="10">
    <location>
        <begin position="342"/>
        <end position="364"/>
    </location>
</feature>
<name>A0A6J6BP13_9ZZZZ</name>
<keyword evidence="7 10" id="KW-1133">Transmembrane helix</keyword>
<dbReference type="GO" id="GO:0005886">
    <property type="term" value="C:plasma membrane"/>
    <property type="evidence" value="ECO:0007669"/>
    <property type="project" value="UniProtKB-SubCell"/>
</dbReference>
<evidence type="ECO:0000256" key="5">
    <source>
        <dbReference type="ARBA" id="ARBA00022692"/>
    </source>
</evidence>
<dbReference type="AlphaFoldDB" id="A0A6J6BP13"/>
<evidence type="ECO:0000256" key="1">
    <source>
        <dbReference type="ARBA" id="ARBA00004651"/>
    </source>
</evidence>
<dbReference type="EMBL" id="CAEZSN010000039">
    <property type="protein sequence ID" value="CAB4540397.1"/>
    <property type="molecule type" value="Genomic_DNA"/>
</dbReference>
<keyword evidence="5 10" id="KW-0812">Transmembrane</keyword>
<feature type="transmembrane region" description="Helical" evidence="10">
    <location>
        <begin position="253"/>
        <end position="273"/>
    </location>
</feature>
<dbReference type="PANTHER" id="PTHR11795">
    <property type="entry name" value="BRANCHED-CHAIN AMINO ACID TRANSPORT SYSTEM PERMEASE PROTEIN LIVH"/>
    <property type="match status" value="1"/>
</dbReference>
<organism evidence="11">
    <name type="scientific">freshwater metagenome</name>
    <dbReference type="NCBI Taxonomy" id="449393"/>
    <lineage>
        <taxon>unclassified sequences</taxon>
        <taxon>metagenomes</taxon>
        <taxon>ecological metagenomes</taxon>
    </lineage>
</organism>
<dbReference type="GO" id="GO:0015808">
    <property type="term" value="P:L-alanine transport"/>
    <property type="evidence" value="ECO:0007669"/>
    <property type="project" value="TreeGrafter"/>
</dbReference>
<keyword evidence="6" id="KW-0029">Amino-acid transport</keyword>
<keyword evidence="3" id="KW-1003">Cell membrane</keyword>
<evidence type="ECO:0000256" key="7">
    <source>
        <dbReference type="ARBA" id="ARBA00022989"/>
    </source>
</evidence>
<protein>
    <submittedName>
        <fullName evidence="11">Unannotated protein</fullName>
    </submittedName>
</protein>